<reference evidence="3" key="1">
    <citation type="submission" date="2015-11" db="EMBL/GenBank/DDBJ databases">
        <title>De novo transcriptome assembly of four potential Pierce s Disease insect vectors from Arizona vineyards.</title>
        <authorList>
            <person name="Tassone E.E."/>
        </authorList>
    </citation>
    <scope>NUCLEOTIDE SEQUENCE</scope>
</reference>
<protein>
    <submittedName>
        <fullName evidence="3">Uncharacterized protein</fullName>
    </submittedName>
</protein>
<evidence type="ECO:0000256" key="1">
    <source>
        <dbReference type="SAM" id="MobiDB-lite"/>
    </source>
</evidence>
<organism evidence="3">
    <name type="scientific">Homalodisca liturata</name>
    <dbReference type="NCBI Taxonomy" id="320908"/>
    <lineage>
        <taxon>Eukaryota</taxon>
        <taxon>Metazoa</taxon>
        <taxon>Ecdysozoa</taxon>
        <taxon>Arthropoda</taxon>
        <taxon>Hexapoda</taxon>
        <taxon>Insecta</taxon>
        <taxon>Pterygota</taxon>
        <taxon>Neoptera</taxon>
        <taxon>Paraneoptera</taxon>
        <taxon>Hemiptera</taxon>
        <taxon>Auchenorrhyncha</taxon>
        <taxon>Membracoidea</taxon>
        <taxon>Cicadellidae</taxon>
        <taxon>Cicadellinae</taxon>
        <taxon>Proconiini</taxon>
        <taxon>Homalodisca</taxon>
    </lineage>
</organism>
<feature type="compositionally biased region" description="Basic and acidic residues" evidence="1">
    <location>
        <begin position="67"/>
        <end position="79"/>
    </location>
</feature>
<dbReference type="Pfam" id="PF12689">
    <property type="entry name" value="Acid_PPase"/>
    <property type="match status" value="1"/>
</dbReference>
<feature type="chain" id="PRO_5008584975" evidence="2">
    <location>
        <begin position="20"/>
        <end position="344"/>
    </location>
</feature>
<name>A0A1B6ID03_9HEMI</name>
<sequence length="344" mass="39598">MILLVFGLLFNSFNNYILIQGRSKTQNHYKNVSHLLYDGIEMTQASINSGEEQNLSDEPNLEYGQDTLDKSSCTHEKSTKRSVGTRRTRKPRNTFSTTLHPRLDIIPKLMMFEADRVLWPFFYESEVVLPYDLIQPTAWPLPKRKGRRWWTGNFGGRELVDDNGKCLQLNYEALVLFLKLRHRGIQLALTITVNNSSNIIGIKHLVRLFEYEDIFNYSEIDEGSALEHVRLIKEQSGLEFRDMVYFGINKTVLDELHKELKVITVHINPAKGLGEEDVQEGARLYAIRPHVPRASEIPLTVGNVVSDEEAANIYEDEVMKMCVQKSEESASRNMTYDISEPDEK</sequence>
<keyword evidence="2" id="KW-0732">Signal</keyword>
<dbReference type="InterPro" id="IPR023214">
    <property type="entry name" value="HAD_sf"/>
</dbReference>
<gene>
    <name evidence="3" type="ORF">g.7532</name>
</gene>
<dbReference type="AlphaFoldDB" id="A0A1B6ID03"/>
<dbReference type="Gene3D" id="3.40.50.1000">
    <property type="entry name" value="HAD superfamily/HAD-like"/>
    <property type="match status" value="1"/>
</dbReference>
<proteinExistence type="predicted"/>
<evidence type="ECO:0000313" key="3">
    <source>
        <dbReference type="EMBL" id="JAS84818.1"/>
    </source>
</evidence>
<dbReference type="GO" id="GO:0016791">
    <property type="term" value="F:phosphatase activity"/>
    <property type="evidence" value="ECO:0007669"/>
    <property type="project" value="InterPro"/>
</dbReference>
<dbReference type="EMBL" id="GECU01022888">
    <property type="protein sequence ID" value="JAS84818.1"/>
    <property type="molecule type" value="Transcribed_RNA"/>
</dbReference>
<feature type="signal peptide" evidence="2">
    <location>
        <begin position="1"/>
        <end position="19"/>
    </location>
</feature>
<feature type="compositionally biased region" description="Basic residues" evidence="1">
    <location>
        <begin position="80"/>
        <end position="92"/>
    </location>
</feature>
<accession>A0A1B6ID03</accession>
<dbReference type="InterPro" id="IPR010036">
    <property type="entry name" value="MDP_1_eu_arc"/>
</dbReference>
<evidence type="ECO:0000256" key="2">
    <source>
        <dbReference type="SAM" id="SignalP"/>
    </source>
</evidence>
<feature type="region of interest" description="Disordered" evidence="1">
    <location>
        <begin position="49"/>
        <end position="94"/>
    </location>
</feature>